<accession>W6RG28</accession>
<protein>
    <submittedName>
        <fullName evidence="2">Uncharacterized protein</fullName>
    </submittedName>
</protein>
<evidence type="ECO:0000313" key="2">
    <source>
        <dbReference type="EMBL" id="CDM57653.1"/>
    </source>
</evidence>
<organism evidence="2 3">
    <name type="scientific">Rhizobium favelukesii</name>
    <dbReference type="NCBI Taxonomy" id="348824"/>
    <lineage>
        <taxon>Bacteria</taxon>
        <taxon>Pseudomonadati</taxon>
        <taxon>Pseudomonadota</taxon>
        <taxon>Alphaproteobacteria</taxon>
        <taxon>Hyphomicrobiales</taxon>
        <taxon>Rhizobiaceae</taxon>
        <taxon>Rhizobium/Agrobacterium group</taxon>
        <taxon>Rhizobium</taxon>
    </lineage>
</organism>
<feature type="region of interest" description="Disordered" evidence="1">
    <location>
        <begin position="1"/>
        <end position="34"/>
    </location>
</feature>
<dbReference type="HOGENOM" id="CLU_2181834_0_0_5"/>
<evidence type="ECO:0000313" key="3">
    <source>
        <dbReference type="Proteomes" id="UP000019443"/>
    </source>
</evidence>
<dbReference type="PATRIC" id="fig|348824.6.peg.2152"/>
<evidence type="ECO:0000256" key="1">
    <source>
        <dbReference type="SAM" id="MobiDB-lite"/>
    </source>
</evidence>
<dbReference type="KEGG" id="rhl:LPU83_1996"/>
<keyword evidence="3" id="KW-1185">Reference proteome</keyword>
<dbReference type="AlphaFoldDB" id="W6RG28"/>
<name>W6RG28_9HYPH</name>
<gene>
    <name evidence="2" type="ORF">LPU83_1996</name>
</gene>
<sequence>MAMIEKGSPDRQYSTAGGLQGQVNRNVPVRKESPVNTVRDALKQSRELSGYVHSLVNRLCGAQPEVSGVGTDSEPSNGILFDIESDANDALHMMSNAMQALRRLESHLP</sequence>
<reference evidence="2" key="1">
    <citation type="submission" date="2013-11" db="EMBL/GenBank/DDBJ databases">
        <title>Draft genome sequence of the broad-host-range Rhizobium sp. LPU83 strain, a member of the low-genetic diversity Oregon-like Rhizobium sp. group.</title>
        <authorList>
            <person name="Wibberg D."/>
            <person name="Puehler A."/>
            <person name="Schlueter A."/>
        </authorList>
    </citation>
    <scope>NUCLEOTIDE SEQUENCE [LARGE SCALE GENOMIC DNA]</scope>
    <source>
        <strain evidence="2">LPU83</strain>
    </source>
</reference>
<proteinExistence type="predicted"/>
<dbReference type="EMBL" id="HG916852">
    <property type="protein sequence ID" value="CDM57653.1"/>
    <property type="molecule type" value="Genomic_DNA"/>
</dbReference>
<dbReference type="Proteomes" id="UP000019443">
    <property type="component" value="Chromosome"/>
</dbReference>
<feature type="compositionally biased region" description="Polar residues" evidence="1">
    <location>
        <begin position="11"/>
        <end position="25"/>
    </location>
</feature>